<dbReference type="PANTHER" id="PTHR48407">
    <property type="entry name" value="CRANIOFACIAL DEVELOPMENT PROTEIN 1"/>
    <property type="match status" value="1"/>
</dbReference>
<dbReference type="InterPro" id="IPR027124">
    <property type="entry name" value="Swc5/CFDP1/2"/>
</dbReference>
<feature type="compositionally biased region" description="Acidic residues" evidence="3">
    <location>
        <begin position="11"/>
        <end position="25"/>
    </location>
</feature>
<feature type="compositionally biased region" description="Low complexity" evidence="3">
    <location>
        <begin position="161"/>
        <end position="198"/>
    </location>
</feature>
<dbReference type="InterPro" id="IPR011421">
    <property type="entry name" value="BCNT-C"/>
</dbReference>
<sequence>MATSTILPEDTVADDEYASEEDSDFAPDNAPDNASVAESDDGDDDGDAQEAAAEKPVKKKSNAVAGDDAEAEDAGFENSGDEAIIGKGKKRRRKDKDETNEDGEGAGGFVKTRSQRANEKAERKAAAVQGPVTVDVDALWKDMMSGGSGTGSNDKQREPQTTDLSSLATAAMAATAAGGAVDAGGTSSSDAPSATAPSHAPEMIKIKRTYNFAGQVHTEEKLVARDSAEAKLYLAENGETDGGNGDGSGDEDGEPKRLPPRKAFRSAFEPVLDPALLHGGGRADLNLRLAARLQAREQAALQAQQAKKLTTVEKSRMDWAGFVDREGIQDELALAGKSKGAFVDRQQFLVRTEIRREEEARRARMTKKV</sequence>
<evidence type="ECO:0000313" key="5">
    <source>
        <dbReference type="EMBL" id="EPE06134.1"/>
    </source>
</evidence>
<dbReference type="Proteomes" id="UP000016923">
    <property type="component" value="Unassembled WGS sequence"/>
</dbReference>
<feature type="compositionally biased region" description="Acidic residues" evidence="3">
    <location>
        <begin position="38"/>
        <end position="48"/>
    </location>
</feature>
<dbReference type="EMBL" id="KE148154">
    <property type="protein sequence ID" value="EPE06134.1"/>
    <property type="molecule type" value="Genomic_DNA"/>
</dbReference>
<evidence type="ECO:0000256" key="1">
    <source>
        <dbReference type="ARBA" id="ARBA00010465"/>
    </source>
</evidence>
<evidence type="ECO:0000313" key="6">
    <source>
        <dbReference type="Proteomes" id="UP000016923"/>
    </source>
</evidence>
<dbReference type="eggNOG" id="KOG4776">
    <property type="taxonomic scope" value="Eukaryota"/>
</dbReference>
<feature type="compositionally biased region" description="Basic and acidic residues" evidence="3">
    <location>
        <begin position="116"/>
        <end position="125"/>
    </location>
</feature>
<comment type="similarity">
    <text evidence="1">Belongs to the SWC5 family.</text>
</comment>
<dbReference type="OMA" id="LDWAAYV"/>
<evidence type="ECO:0000256" key="3">
    <source>
        <dbReference type="SAM" id="MobiDB-lite"/>
    </source>
</evidence>
<dbReference type="AlphaFoldDB" id="S3BY25"/>
<dbReference type="PROSITE" id="PS51279">
    <property type="entry name" value="BCNT_C"/>
    <property type="match status" value="1"/>
</dbReference>
<feature type="region of interest" description="Disordered" evidence="3">
    <location>
        <begin position="1"/>
        <end position="202"/>
    </location>
</feature>
<evidence type="ECO:0000256" key="2">
    <source>
        <dbReference type="ARBA" id="ARBA00019138"/>
    </source>
</evidence>
<feature type="region of interest" description="Disordered" evidence="3">
    <location>
        <begin position="233"/>
        <end position="261"/>
    </location>
</feature>
<accession>S3BY25</accession>
<gene>
    <name evidence="5" type="ORF">F503_02963</name>
</gene>
<dbReference type="VEuPathDB" id="FungiDB:F503_02963"/>
<dbReference type="PANTHER" id="PTHR48407:SF1">
    <property type="entry name" value="CRANIOFACIAL DEVELOPMENT PROTEIN 1"/>
    <property type="match status" value="1"/>
</dbReference>
<proteinExistence type="inferred from homology"/>
<organism evidence="5 6">
    <name type="scientific">Ophiostoma piceae (strain UAMH 11346)</name>
    <name type="common">Sap stain fungus</name>
    <dbReference type="NCBI Taxonomy" id="1262450"/>
    <lineage>
        <taxon>Eukaryota</taxon>
        <taxon>Fungi</taxon>
        <taxon>Dikarya</taxon>
        <taxon>Ascomycota</taxon>
        <taxon>Pezizomycotina</taxon>
        <taxon>Sordariomycetes</taxon>
        <taxon>Sordariomycetidae</taxon>
        <taxon>Ophiostomatales</taxon>
        <taxon>Ophiostomataceae</taxon>
        <taxon>Ophiostoma</taxon>
    </lineage>
</organism>
<reference evidence="5 6" key="1">
    <citation type="journal article" date="2013" name="BMC Genomics">
        <title>The genome and transcriptome of the pine saprophyte Ophiostoma piceae, and a comparison with the bark beetle-associated pine pathogen Grosmannia clavigera.</title>
        <authorList>
            <person name="Haridas S."/>
            <person name="Wang Y."/>
            <person name="Lim L."/>
            <person name="Massoumi Alamouti S."/>
            <person name="Jackman S."/>
            <person name="Docking R."/>
            <person name="Robertson G."/>
            <person name="Birol I."/>
            <person name="Bohlmann J."/>
            <person name="Breuil C."/>
        </authorList>
    </citation>
    <scope>NUCLEOTIDE SEQUENCE [LARGE SCALE GENOMIC DNA]</scope>
    <source>
        <strain evidence="5 6">UAMH 11346</strain>
    </source>
</reference>
<dbReference type="GO" id="GO:0000812">
    <property type="term" value="C:Swr1 complex"/>
    <property type="evidence" value="ECO:0007669"/>
    <property type="project" value="TreeGrafter"/>
</dbReference>
<dbReference type="Pfam" id="PF07572">
    <property type="entry name" value="BCNT"/>
    <property type="match status" value="1"/>
</dbReference>
<feature type="domain" description="BCNT-C" evidence="4">
    <location>
        <begin position="290"/>
        <end position="369"/>
    </location>
</feature>
<evidence type="ECO:0000259" key="4">
    <source>
        <dbReference type="PROSITE" id="PS51279"/>
    </source>
</evidence>
<name>S3BY25_OPHP1</name>
<protein>
    <recommendedName>
        <fullName evidence="2">SWR1-complex protein 5</fullName>
    </recommendedName>
</protein>
<dbReference type="HOGENOM" id="CLU_062474_0_0_1"/>
<dbReference type="OrthoDB" id="445677at2759"/>
<dbReference type="STRING" id="1262450.S3BY25"/>
<keyword evidence="6" id="KW-1185">Reference proteome</keyword>